<dbReference type="NCBIfam" id="TIGR00551">
    <property type="entry name" value="nadB"/>
    <property type="match status" value="1"/>
</dbReference>
<keyword evidence="8 11" id="KW-0560">Oxidoreductase</keyword>
<evidence type="ECO:0000256" key="11">
    <source>
        <dbReference type="RuleBase" id="RU362049"/>
    </source>
</evidence>
<dbReference type="UniPathway" id="UPA00253">
    <property type="reaction ID" value="UER00326"/>
</dbReference>
<dbReference type="InterPro" id="IPR027477">
    <property type="entry name" value="Succ_DH/fumarate_Rdtase_cat_sf"/>
</dbReference>
<comment type="caution">
    <text evidence="14">The sequence shown here is derived from an EMBL/GenBank/DDBJ whole genome shotgun (WGS) entry which is preliminary data.</text>
</comment>
<keyword evidence="15" id="KW-1185">Reference proteome</keyword>
<dbReference type="InterPro" id="IPR037099">
    <property type="entry name" value="Fum_R/Succ_DH_flav-like_C_sf"/>
</dbReference>
<comment type="cofactor">
    <cofactor evidence="1 11">
        <name>FAD</name>
        <dbReference type="ChEBI" id="CHEBI:57692"/>
    </cofactor>
</comment>
<dbReference type="InterPro" id="IPR005288">
    <property type="entry name" value="NadB"/>
</dbReference>
<evidence type="ECO:0000259" key="13">
    <source>
        <dbReference type="Pfam" id="PF02910"/>
    </source>
</evidence>
<evidence type="ECO:0000256" key="6">
    <source>
        <dbReference type="ARBA" id="ARBA00022642"/>
    </source>
</evidence>
<sequence length="530" mass="56391">MWAQPDTTPHFPGAADTYDAIIVGAGLAGLSAALRLPADWRVALVIKHDWQESASALAQGGIAAVLATEDSVEEHVQDTLVAGAGCCDAGHTRGILEQAAAAIAWLRGAGVPFSEENGVLHLTREGGHGKRRIVHAADATGHAVMATLWPLARQRPGLVLLQRHAAMDLITGTGPDGRRQCQGVMAINLPQRRPVALLAAHVILASGGSGQLYPRTTNPAGATGDGQAMAWRAGCQPGNLEFIQFHPTGLAVPGSRSAGRNPLISEALRGEGALLRLPDGSRFMPAHDERAELAPRDIVARAIYQEMQRGNLPHVYLDISHRSPEFLAQHFPNILATCRTHGVDPRREPIPVAPSAHYACGGIPTDLRGRTSLPGLYAIGECSCTGLHGANRLASNSLLECIVLGHAAARDAEARSQHADAWPDHTQDGIRPGAAPVPATQAWNDVRCQQARRQLQQLMWQGAGILRHRPAMEQARDELQKMRQAFLAAGQPEAPSLPWLELRNLLDLACLTLEAALARQASCGAHALAG</sequence>
<dbReference type="STRING" id="206506.AAV32_10255"/>
<protein>
    <recommendedName>
        <fullName evidence="4 10">L-aspartate oxidase</fullName>
        <ecNumber evidence="4 10">1.4.3.16</ecNumber>
    </recommendedName>
</protein>
<evidence type="ECO:0000256" key="7">
    <source>
        <dbReference type="ARBA" id="ARBA00022827"/>
    </source>
</evidence>
<dbReference type="InterPro" id="IPR015939">
    <property type="entry name" value="Fum_Rdtase/Succ_DH_flav-like_C"/>
</dbReference>
<comment type="function">
    <text evidence="11">Catalyzes the oxidation of L-aspartate to iminoaspartate.</text>
</comment>
<dbReference type="SUPFAM" id="SSF51905">
    <property type="entry name" value="FAD/NAD(P)-binding domain"/>
    <property type="match status" value="1"/>
</dbReference>
<evidence type="ECO:0000259" key="12">
    <source>
        <dbReference type="Pfam" id="PF00890"/>
    </source>
</evidence>
<dbReference type="PRINTS" id="PR00368">
    <property type="entry name" value="FADPNR"/>
</dbReference>
<dbReference type="PATRIC" id="fig|206506.3.peg.2193"/>
<dbReference type="InterPro" id="IPR036188">
    <property type="entry name" value="FAD/NAD-bd_sf"/>
</dbReference>
<name>A0A171KRQ4_9BURK</name>
<keyword evidence="5 11" id="KW-0285">Flavoprotein</keyword>
<feature type="domain" description="FAD-dependent oxidoreductase 2 FAD-binding" evidence="12">
    <location>
        <begin position="19"/>
        <end position="398"/>
    </location>
</feature>
<feature type="domain" description="Fumarate reductase/succinate dehydrogenase flavoprotein-like C-terminal" evidence="13">
    <location>
        <begin position="452"/>
        <end position="527"/>
    </location>
</feature>
<dbReference type="Gene3D" id="1.20.58.100">
    <property type="entry name" value="Fumarate reductase/succinate dehydrogenase flavoprotein-like, C-terminal domain"/>
    <property type="match status" value="1"/>
</dbReference>
<accession>A0A171KRQ4</accession>
<dbReference type="GO" id="GO:0005737">
    <property type="term" value="C:cytoplasm"/>
    <property type="evidence" value="ECO:0007669"/>
    <property type="project" value="UniProtKB-SubCell"/>
</dbReference>
<dbReference type="Pfam" id="PF02910">
    <property type="entry name" value="Succ_DH_flav_C"/>
    <property type="match status" value="1"/>
</dbReference>
<organism evidence="14 15">
    <name type="scientific">Kerstersia gyiorum</name>
    <dbReference type="NCBI Taxonomy" id="206506"/>
    <lineage>
        <taxon>Bacteria</taxon>
        <taxon>Pseudomonadati</taxon>
        <taxon>Pseudomonadota</taxon>
        <taxon>Betaproteobacteria</taxon>
        <taxon>Burkholderiales</taxon>
        <taxon>Alcaligenaceae</taxon>
        <taxon>Kerstersia</taxon>
    </lineage>
</organism>
<reference evidence="14 15" key="1">
    <citation type="submission" date="2015-04" db="EMBL/GenBank/DDBJ databases">
        <title>Genome sequence of Kerstersia gyiorum CG1.</title>
        <authorList>
            <person name="Greninger A.L."/>
            <person name="Kozyreva V."/>
            <person name="Chaturvedi V."/>
        </authorList>
    </citation>
    <scope>NUCLEOTIDE SEQUENCE [LARGE SCALE GENOMIC DNA]</scope>
    <source>
        <strain evidence="14 15">CG1</strain>
    </source>
</reference>
<comment type="similarity">
    <text evidence="3 11">Belongs to the FAD-dependent oxidoreductase 2 family. NadB subfamily.</text>
</comment>
<evidence type="ECO:0000256" key="10">
    <source>
        <dbReference type="NCBIfam" id="TIGR00551"/>
    </source>
</evidence>
<evidence type="ECO:0000256" key="1">
    <source>
        <dbReference type="ARBA" id="ARBA00001974"/>
    </source>
</evidence>
<dbReference type="InterPro" id="IPR003953">
    <property type="entry name" value="FAD-dep_OxRdtase_2_FAD-bd"/>
</dbReference>
<evidence type="ECO:0000256" key="2">
    <source>
        <dbReference type="ARBA" id="ARBA00004950"/>
    </source>
</evidence>
<dbReference type="PANTHER" id="PTHR42716">
    <property type="entry name" value="L-ASPARTATE OXIDASE"/>
    <property type="match status" value="1"/>
</dbReference>
<dbReference type="GO" id="GO:0034628">
    <property type="term" value="P:'de novo' NAD+ biosynthetic process from L-aspartate"/>
    <property type="evidence" value="ECO:0007669"/>
    <property type="project" value="TreeGrafter"/>
</dbReference>
<dbReference type="EC" id="1.4.3.16" evidence="4 10"/>
<evidence type="ECO:0000256" key="8">
    <source>
        <dbReference type="ARBA" id="ARBA00023002"/>
    </source>
</evidence>
<comment type="catalytic activity">
    <reaction evidence="9">
        <text>L-aspartate + O2 = iminosuccinate + H2O2</text>
        <dbReference type="Rhea" id="RHEA:25876"/>
        <dbReference type="ChEBI" id="CHEBI:15379"/>
        <dbReference type="ChEBI" id="CHEBI:16240"/>
        <dbReference type="ChEBI" id="CHEBI:29991"/>
        <dbReference type="ChEBI" id="CHEBI:77875"/>
        <dbReference type="EC" id="1.4.3.16"/>
    </reaction>
    <physiologicalReaction direction="left-to-right" evidence="9">
        <dbReference type="Rhea" id="RHEA:25877"/>
    </physiologicalReaction>
</comment>
<comment type="subcellular location">
    <subcellularLocation>
        <location evidence="11">Cytoplasm</location>
    </subcellularLocation>
</comment>
<evidence type="ECO:0000256" key="5">
    <source>
        <dbReference type="ARBA" id="ARBA00022630"/>
    </source>
</evidence>
<evidence type="ECO:0000256" key="4">
    <source>
        <dbReference type="ARBA" id="ARBA00012173"/>
    </source>
</evidence>
<dbReference type="PANTHER" id="PTHR42716:SF2">
    <property type="entry name" value="L-ASPARTATE OXIDASE, CHLOROPLASTIC"/>
    <property type="match status" value="1"/>
</dbReference>
<dbReference type="Pfam" id="PF00890">
    <property type="entry name" value="FAD_binding_2"/>
    <property type="match status" value="1"/>
</dbReference>
<evidence type="ECO:0000313" key="15">
    <source>
        <dbReference type="Proteomes" id="UP000078084"/>
    </source>
</evidence>
<dbReference type="Proteomes" id="UP000078084">
    <property type="component" value="Unassembled WGS sequence"/>
</dbReference>
<proteinExistence type="inferred from homology"/>
<evidence type="ECO:0000313" key="14">
    <source>
        <dbReference type="EMBL" id="KKO71571.1"/>
    </source>
</evidence>
<keyword evidence="7 11" id="KW-0274">FAD</keyword>
<keyword evidence="6 11" id="KW-0662">Pyridine nucleotide biosynthesis</keyword>
<dbReference type="GO" id="GO:0008734">
    <property type="term" value="F:L-aspartate oxidase activity"/>
    <property type="evidence" value="ECO:0007669"/>
    <property type="project" value="UniProtKB-UniRule"/>
</dbReference>
<dbReference type="Gene3D" id="3.50.50.60">
    <property type="entry name" value="FAD/NAD(P)-binding domain"/>
    <property type="match status" value="1"/>
</dbReference>
<dbReference type="SUPFAM" id="SSF56425">
    <property type="entry name" value="Succinate dehydrogenase/fumarate reductase flavoprotein, catalytic domain"/>
    <property type="match status" value="1"/>
</dbReference>
<dbReference type="FunFam" id="3.90.700.10:FF:000002">
    <property type="entry name" value="L-aspartate oxidase"/>
    <property type="match status" value="1"/>
</dbReference>
<dbReference type="RefSeq" id="WP_068371243.1">
    <property type="nucleotide sequence ID" value="NZ_LBNE01000006.1"/>
</dbReference>
<dbReference type="AlphaFoldDB" id="A0A171KRQ4"/>
<evidence type="ECO:0000256" key="9">
    <source>
        <dbReference type="ARBA" id="ARBA00048305"/>
    </source>
</evidence>
<dbReference type="SUPFAM" id="SSF46977">
    <property type="entry name" value="Succinate dehydrogenase/fumarate reductase flavoprotein C-terminal domain"/>
    <property type="match status" value="1"/>
</dbReference>
<dbReference type="Gene3D" id="3.90.700.10">
    <property type="entry name" value="Succinate dehydrogenase/fumarate reductase flavoprotein, catalytic domain"/>
    <property type="match status" value="1"/>
</dbReference>
<evidence type="ECO:0000256" key="3">
    <source>
        <dbReference type="ARBA" id="ARBA00008562"/>
    </source>
</evidence>
<comment type="pathway">
    <text evidence="2 11">Cofactor biosynthesis; NAD(+) biosynthesis; iminoaspartate from L-aspartate (oxidase route): step 1/1.</text>
</comment>
<gene>
    <name evidence="14" type="ORF">AAV32_10255</name>
</gene>
<dbReference type="EMBL" id="LBNE01000006">
    <property type="protein sequence ID" value="KKO71571.1"/>
    <property type="molecule type" value="Genomic_DNA"/>
</dbReference>